<dbReference type="Proteomes" id="UP000244016">
    <property type="component" value="Unassembled WGS sequence"/>
</dbReference>
<gene>
    <name evidence="7" type="ORF">BLITH_0896</name>
</gene>
<evidence type="ECO:0000256" key="3">
    <source>
        <dbReference type="ARBA" id="ARBA00022676"/>
    </source>
</evidence>
<evidence type="ECO:0000256" key="2">
    <source>
        <dbReference type="ARBA" id="ARBA00006962"/>
    </source>
</evidence>
<dbReference type="Pfam" id="PF06925">
    <property type="entry name" value="MGDG_synth"/>
    <property type="match status" value="1"/>
</dbReference>
<dbReference type="Gene3D" id="3.40.50.2000">
    <property type="entry name" value="Glycogen Phosphorylase B"/>
    <property type="match status" value="1"/>
</dbReference>
<dbReference type="GO" id="GO:0016020">
    <property type="term" value="C:membrane"/>
    <property type="evidence" value="ECO:0007669"/>
    <property type="project" value="UniProtKB-SubCell"/>
</dbReference>
<dbReference type="SUPFAM" id="SSF53756">
    <property type="entry name" value="UDP-Glycosyltransferase/glycogen phosphorylase"/>
    <property type="match status" value="1"/>
</dbReference>
<evidence type="ECO:0000313" key="8">
    <source>
        <dbReference type="Proteomes" id="UP000244016"/>
    </source>
</evidence>
<dbReference type="InterPro" id="IPR050519">
    <property type="entry name" value="Glycosyltransf_28_UgtP"/>
</dbReference>
<dbReference type="GO" id="GO:0016758">
    <property type="term" value="F:hexosyltransferase activity"/>
    <property type="evidence" value="ECO:0007669"/>
    <property type="project" value="InterPro"/>
</dbReference>
<feature type="domain" description="Diacylglycerol glucosyltransferase N-terminal" evidence="6">
    <location>
        <begin position="18"/>
        <end position="187"/>
    </location>
</feature>
<proteinExistence type="inferred from homology"/>
<evidence type="ECO:0000313" key="7">
    <source>
        <dbReference type="EMBL" id="PTQ52717.1"/>
    </source>
</evidence>
<comment type="caution">
    <text evidence="7">The sequence shown here is derived from an EMBL/GenBank/DDBJ whole genome shotgun (WGS) entry which is preliminary data.</text>
</comment>
<dbReference type="PANTHER" id="PTHR43025:SF3">
    <property type="entry name" value="MONOGALACTOSYLDIACYLGLYCEROL SYNTHASE 1, CHLOROPLASTIC"/>
    <property type="match status" value="1"/>
</dbReference>
<keyword evidence="3" id="KW-0328">Glycosyltransferase</keyword>
<dbReference type="PANTHER" id="PTHR43025">
    <property type="entry name" value="MONOGALACTOSYLDIACYLGLYCEROL SYNTHASE"/>
    <property type="match status" value="1"/>
</dbReference>
<organism evidence="7 8">
    <name type="scientific">Brockia lithotrophica</name>
    <dbReference type="NCBI Taxonomy" id="933949"/>
    <lineage>
        <taxon>Bacteria</taxon>
        <taxon>Bacillati</taxon>
        <taxon>Bacillota</taxon>
        <taxon>Bacilli</taxon>
        <taxon>Bacillales</taxon>
        <taxon>Bacillales Family X. Incertae Sedis</taxon>
        <taxon>Brockia</taxon>
    </lineage>
</organism>
<evidence type="ECO:0000259" key="5">
    <source>
        <dbReference type="Pfam" id="PF04101"/>
    </source>
</evidence>
<dbReference type="EMBL" id="PEBW01000002">
    <property type="protein sequence ID" value="PTQ52717.1"/>
    <property type="molecule type" value="Genomic_DNA"/>
</dbReference>
<comment type="similarity">
    <text evidence="2">Belongs to the glycosyltransferase 28 family.</text>
</comment>
<evidence type="ECO:0000259" key="6">
    <source>
        <dbReference type="Pfam" id="PF06925"/>
    </source>
</evidence>
<accession>A0A2T5G952</accession>
<dbReference type="Pfam" id="PF04101">
    <property type="entry name" value="Glyco_tran_28_C"/>
    <property type="match status" value="1"/>
</dbReference>
<dbReference type="InterPro" id="IPR009695">
    <property type="entry name" value="Diacylglyc_glucosyltr_N"/>
</dbReference>
<comment type="subcellular location">
    <subcellularLocation>
        <location evidence="1">Membrane</location>
    </subcellularLocation>
</comment>
<keyword evidence="4" id="KW-0808">Transferase</keyword>
<evidence type="ECO:0000256" key="4">
    <source>
        <dbReference type="ARBA" id="ARBA00022679"/>
    </source>
</evidence>
<dbReference type="AlphaFoldDB" id="A0A2T5G952"/>
<name>A0A2T5G952_9BACL</name>
<dbReference type="InterPro" id="IPR007235">
    <property type="entry name" value="Glyco_trans_28_C"/>
</dbReference>
<sequence>MADLSQVLVLSASFGEGHRQASQAIREEILAHHPDAQVDILDYIQTINRAWSRVAQFFYIQGIKRTPGVYGFFYHHFNKIPMDSALSRGVSRLGLIVGGNKLLTYLERKRPRVVVHTFPTSAGAHGTLKEDGLDATPSVTLITDYAPHRQWLHRATDMYFVAAPKVREELVREGVPREKIRVTGIPVRQRFRQSYDSLAIRAKLGLAPDVPTLLVLGGAFGVSLQIVALAEYLAHFPDPVQLIFVTGRNHRLFEQLERALRGTEHPTLLFGFVEEIAEIMAAADFIVTKSGGLTTTEAVAMERPLLLLKPIPGQEKANADFFVEKGVAHVAETLEELKALSGMFLKYPQVLEEMRRRIVLLKRELAEVPLIEALREAADLGEVRRTTTKVRRRTPRA</sequence>
<dbReference type="GO" id="GO:0009247">
    <property type="term" value="P:glycolipid biosynthetic process"/>
    <property type="evidence" value="ECO:0007669"/>
    <property type="project" value="InterPro"/>
</dbReference>
<feature type="domain" description="Glycosyl transferase family 28 C-terminal" evidence="5">
    <location>
        <begin position="212"/>
        <end position="333"/>
    </location>
</feature>
<protein>
    <submittedName>
        <fullName evidence="7">Diglucosyldiacylglycerol synthase (LTA membrane anchor synthesis)</fullName>
    </submittedName>
</protein>
<reference evidence="7 8" key="1">
    <citation type="submission" date="2017-08" db="EMBL/GenBank/DDBJ databases">
        <title>Burning lignite coal seam in the remote Altai Mountains harbors a hydrogen-driven thermophilic microbial community.</title>
        <authorList>
            <person name="Kadnikov V.V."/>
            <person name="Mardanov A.V."/>
            <person name="Ivasenko D."/>
            <person name="Beletsky A.V."/>
            <person name="Karnachuk O.V."/>
            <person name="Ravin N.V."/>
        </authorList>
    </citation>
    <scope>NUCLEOTIDE SEQUENCE [LARGE SCALE GENOMIC DNA]</scope>
    <source>
        <strain evidence="7">AL31</strain>
    </source>
</reference>
<evidence type="ECO:0000256" key="1">
    <source>
        <dbReference type="ARBA" id="ARBA00004370"/>
    </source>
</evidence>